<keyword evidence="17" id="KW-1185">Reference proteome</keyword>
<keyword evidence="6 10" id="KW-0238">DNA-binding</keyword>
<evidence type="ECO:0000313" key="16">
    <source>
        <dbReference type="EMBL" id="CAH2311681.1"/>
    </source>
</evidence>
<feature type="domain" description="Homeobox" evidence="15">
    <location>
        <begin position="449"/>
        <end position="496"/>
    </location>
</feature>
<feature type="region of interest" description="Disordered" evidence="13">
    <location>
        <begin position="433"/>
        <end position="456"/>
    </location>
</feature>
<evidence type="ECO:0000256" key="1">
    <source>
        <dbReference type="ARBA" id="ARBA00004123"/>
    </source>
</evidence>
<evidence type="ECO:0000256" key="10">
    <source>
        <dbReference type="PROSITE-ProRule" id="PRU00108"/>
    </source>
</evidence>
<evidence type="ECO:0000256" key="2">
    <source>
        <dbReference type="ARBA" id="ARBA00022723"/>
    </source>
</evidence>
<evidence type="ECO:0000256" key="13">
    <source>
        <dbReference type="SAM" id="MobiDB-lite"/>
    </source>
</evidence>
<dbReference type="Gene3D" id="1.10.10.60">
    <property type="entry name" value="Homeodomain-like"/>
    <property type="match status" value="1"/>
</dbReference>
<dbReference type="SMART" id="SM00132">
    <property type="entry name" value="LIM"/>
    <property type="match status" value="2"/>
</dbReference>
<comment type="subcellular location">
    <subcellularLocation>
        <location evidence="1 10 12">Nucleus</location>
    </subcellularLocation>
</comment>
<dbReference type="InterPro" id="IPR050453">
    <property type="entry name" value="LIM_Homeobox_TF"/>
</dbReference>
<accession>A0AAD1SWD2</accession>
<dbReference type="InterPro" id="IPR001356">
    <property type="entry name" value="HD"/>
</dbReference>
<dbReference type="GO" id="GO:0046872">
    <property type="term" value="F:metal ion binding"/>
    <property type="evidence" value="ECO:0007669"/>
    <property type="project" value="UniProtKB-KW"/>
</dbReference>
<evidence type="ECO:0000256" key="4">
    <source>
        <dbReference type="ARBA" id="ARBA00022833"/>
    </source>
</evidence>
<dbReference type="Pfam" id="PF00412">
    <property type="entry name" value="LIM"/>
    <property type="match status" value="2"/>
</dbReference>
<dbReference type="PROSITE" id="PS50071">
    <property type="entry name" value="HOMEOBOX_2"/>
    <property type="match status" value="1"/>
</dbReference>
<organism evidence="16 17">
    <name type="scientific">Pelobates cultripes</name>
    <name type="common">Western spadefoot toad</name>
    <dbReference type="NCBI Taxonomy" id="61616"/>
    <lineage>
        <taxon>Eukaryota</taxon>
        <taxon>Metazoa</taxon>
        <taxon>Chordata</taxon>
        <taxon>Craniata</taxon>
        <taxon>Vertebrata</taxon>
        <taxon>Euteleostomi</taxon>
        <taxon>Amphibia</taxon>
        <taxon>Batrachia</taxon>
        <taxon>Anura</taxon>
        <taxon>Pelobatoidea</taxon>
        <taxon>Pelobatidae</taxon>
        <taxon>Pelobates</taxon>
    </lineage>
</organism>
<dbReference type="FunFam" id="2.10.110.10:FF:000039">
    <property type="entry name" value="LIM/homeobox protein Lhx9 isoform 2"/>
    <property type="match status" value="1"/>
</dbReference>
<name>A0AAD1SWD2_PELCU</name>
<keyword evidence="5 11" id="KW-0440">LIM domain</keyword>
<dbReference type="PROSITE" id="PS00478">
    <property type="entry name" value="LIM_DOMAIN_1"/>
    <property type="match status" value="1"/>
</dbReference>
<evidence type="ECO:0000256" key="5">
    <source>
        <dbReference type="ARBA" id="ARBA00023038"/>
    </source>
</evidence>
<dbReference type="GO" id="GO:0000981">
    <property type="term" value="F:DNA-binding transcription factor activity, RNA polymerase II-specific"/>
    <property type="evidence" value="ECO:0007669"/>
    <property type="project" value="TreeGrafter"/>
</dbReference>
<dbReference type="CDD" id="cd09377">
    <property type="entry name" value="LIM2_Lhx2_Lhx9"/>
    <property type="match status" value="1"/>
</dbReference>
<feature type="DNA-binding region" description="Homeobox" evidence="10">
    <location>
        <begin position="451"/>
        <end position="497"/>
    </location>
</feature>
<keyword evidence="3" id="KW-0677">Repeat</keyword>
<sequence length="514" mass="56507">MGALCRSRAGTLCRGTVHGHILSVCADWVGIRAMTGGTQGKGPPVGPLPGDQQSPGDSSPAGGPAGGGRLGPIPGLDSEALRIIAAHEAACEAGQDHYIDPSTGYSVFTRMAHLKRGKCCGSACRHCPYGQENVKDSSKRKGISWTGSSAQGRPRLSVWRSITHQHICCFLELGCWKNFGALYMEIVGCRSEESAYPFRPAAMLFHGITGGHIQGIMEEMERRSKSADSRLGKAIQVNGRETRMPPLSPEKPALCAGCGGKISDRYYLLAVDKQWHLRCLKCCECKLALESELTCFAKDGSIYCKEDYYRRFSVQRCARCHLGISASEMVMRARESVYHLSCFTCTTCNKTLSTGDHFGMKENLVYCRAHFELLVQGDFHPQLSYTELSAKGGGLATLPYFSNGTGAVQKGRPRKRKSPALGVDIINYTSGCNENDTDMDRDQSYPPSQKTKRMRTSFKHHQLRTMKSYFAINHNPDAKDLKQLAQKTGLTKRVLQGEQCSGFNSHTTRRLKIP</sequence>
<dbReference type="PANTHER" id="PTHR24208:SF95">
    <property type="entry name" value="LIM_HOMEOBOX PROTEIN LHX9"/>
    <property type="match status" value="1"/>
</dbReference>
<dbReference type="SMART" id="SM00389">
    <property type="entry name" value="HOX"/>
    <property type="match status" value="1"/>
</dbReference>
<evidence type="ECO:0000259" key="14">
    <source>
        <dbReference type="PROSITE" id="PS50023"/>
    </source>
</evidence>
<evidence type="ECO:0000313" key="17">
    <source>
        <dbReference type="Proteomes" id="UP001295444"/>
    </source>
</evidence>
<dbReference type="CDD" id="cd00086">
    <property type="entry name" value="homeodomain"/>
    <property type="match status" value="1"/>
</dbReference>
<evidence type="ECO:0000259" key="15">
    <source>
        <dbReference type="PROSITE" id="PS50071"/>
    </source>
</evidence>
<dbReference type="GO" id="GO:0030182">
    <property type="term" value="P:neuron differentiation"/>
    <property type="evidence" value="ECO:0007669"/>
    <property type="project" value="TreeGrafter"/>
</dbReference>
<evidence type="ECO:0000256" key="8">
    <source>
        <dbReference type="ARBA" id="ARBA00023242"/>
    </source>
</evidence>
<feature type="domain" description="LIM zinc-binding" evidence="14">
    <location>
        <begin position="315"/>
        <end position="377"/>
    </location>
</feature>
<keyword evidence="8 10" id="KW-0539">Nucleus</keyword>
<dbReference type="Pfam" id="PF00046">
    <property type="entry name" value="Homeodomain"/>
    <property type="match status" value="1"/>
</dbReference>
<dbReference type="EMBL" id="OW240919">
    <property type="protein sequence ID" value="CAH2311681.1"/>
    <property type="molecule type" value="Genomic_DNA"/>
</dbReference>
<dbReference type="InterPro" id="IPR009057">
    <property type="entry name" value="Homeodomain-like_sf"/>
</dbReference>
<keyword evidence="4 11" id="KW-0862">Zinc</keyword>
<dbReference type="GO" id="GO:0005634">
    <property type="term" value="C:nucleus"/>
    <property type="evidence" value="ECO:0007669"/>
    <property type="project" value="UniProtKB-SubCell"/>
</dbReference>
<feature type="domain" description="LIM zinc-binding" evidence="14">
    <location>
        <begin position="253"/>
        <end position="314"/>
    </location>
</feature>
<dbReference type="SUPFAM" id="SSF46689">
    <property type="entry name" value="Homeodomain-like"/>
    <property type="match status" value="1"/>
</dbReference>
<dbReference type="InterPro" id="IPR001781">
    <property type="entry name" value="Znf_LIM"/>
</dbReference>
<protein>
    <recommendedName>
        <fullName evidence="9">LIM/homeobox protein Lhx9</fullName>
    </recommendedName>
</protein>
<dbReference type="Gene3D" id="2.10.110.10">
    <property type="entry name" value="Cysteine Rich Protein"/>
    <property type="match status" value="2"/>
</dbReference>
<dbReference type="Pfam" id="PF17653">
    <property type="entry name" value="DUF5522"/>
    <property type="match status" value="1"/>
</dbReference>
<evidence type="ECO:0000256" key="9">
    <source>
        <dbReference type="ARBA" id="ARBA00040534"/>
    </source>
</evidence>
<evidence type="ECO:0000256" key="6">
    <source>
        <dbReference type="ARBA" id="ARBA00023125"/>
    </source>
</evidence>
<evidence type="ECO:0000256" key="3">
    <source>
        <dbReference type="ARBA" id="ARBA00022737"/>
    </source>
</evidence>
<dbReference type="GO" id="GO:0000977">
    <property type="term" value="F:RNA polymerase II transcription regulatory region sequence-specific DNA binding"/>
    <property type="evidence" value="ECO:0007669"/>
    <property type="project" value="TreeGrafter"/>
</dbReference>
<dbReference type="CDD" id="cd09469">
    <property type="entry name" value="LIM1_Lhx2"/>
    <property type="match status" value="1"/>
</dbReference>
<dbReference type="FunFam" id="2.10.110.10:FF:000033">
    <property type="entry name" value="LIM/homeobox protein Lhx9 isoform X2"/>
    <property type="match status" value="1"/>
</dbReference>
<dbReference type="PANTHER" id="PTHR24208">
    <property type="entry name" value="LIM/HOMEOBOX PROTEIN LHX"/>
    <property type="match status" value="1"/>
</dbReference>
<gene>
    <name evidence="16" type="ORF">PECUL_23A051447</name>
</gene>
<proteinExistence type="predicted"/>
<dbReference type="InterPro" id="IPR040807">
    <property type="entry name" value="DUF5522"/>
</dbReference>
<feature type="region of interest" description="Disordered" evidence="13">
    <location>
        <begin position="36"/>
        <end position="72"/>
    </location>
</feature>
<dbReference type="SUPFAM" id="SSF57716">
    <property type="entry name" value="Glucocorticoid receptor-like (DNA-binding domain)"/>
    <property type="match status" value="2"/>
</dbReference>
<evidence type="ECO:0000256" key="7">
    <source>
        <dbReference type="ARBA" id="ARBA00023155"/>
    </source>
</evidence>
<dbReference type="AlphaFoldDB" id="A0AAD1SWD2"/>
<keyword evidence="2 11" id="KW-0479">Metal-binding</keyword>
<dbReference type="Proteomes" id="UP001295444">
    <property type="component" value="Chromosome 08"/>
</dbReference>
<dbReference type="FunFam" id="1.10.10.60:FF:000027">
    <property type="entry name" value="LIM/homeobox protein Lhx9"/>
    <property type="match status" value="1"/>
</dbReference>
<evidence type="ECO:0000256" key="11">
    <source>
        <dbReference type="PROSITE-ProRule" id="PRU00125"/>
    </source>
</evidence>
<reference evidence="16" key="1">
    <citation type="submission" date="2022-03" db="EMBL/GenBank/DDBJ databases">
        <authorList>
            <person name="Alioto T."/>
            <person name="Alioto T."/>
            <person name="Gomez Garrido J."/>
        </authorList>
    </citation>
    <scope>NUCLEOTIDE SEQUENCE</scope>
</reference>
<evidence type="ECO:0000256" key="12">
    <source>
        <dbReference type="RuleBase" id="RU000682"/>
    </source>
</evidence>
<dbReference type="PROSITE" id="PS50023">
    <property type="entry name" value="LIM_DOMAIN_2"/>
    <property type="match status" value="2"/>
</dbReference>
<keyword evidence="7 10" id="KW-0371">Homeobox</keyword>